<keyword evidence="1" id="KW-0812">Transmembrane</keyword>
<accession>A0ABS0T8H6</accession>
<proteinExistence type="predicted"/>
<dbReference type="RefSeq" id="WP_198617835.1">
    <property type="nucleotide sequence ID" value="NZ_JABANU010000011.1"/>
</dbReference>
<keyword evidence="1" id="KW-0472">Membrane</keyword>
<keyword evidence="1" id="KW-1133">Transmembrane helix</keyword>
<evidence type="ECO:0000313" key="3">
    <source>
        <dbReference type="Proteomes" id="UP000751852"/>
    </source>
</evidence>
<gene>
    <name evidence="2" type="ORF">HHH54_05510</name>
</gene>
<dbReference type="Proteomes" id="UP000751852">
    <property type="component" value="Unassembled WGS sequence"/>
</dbReference>
<reference evidence="2 3" key="1">
    <citation type="submission" date="2020-04" db="EMBL/GenBank/DDBJ databases">
        <title>Staphylococcus species from domestic dog.</title>
        <authorList>
            <person name="Paterson G.K."/>
        </authorList>
    </citation>
    <scope>NUCLEOTIDE SEQUENCE [LARGE SCALE GENOMIC DNA]</scope>
    <source>
        <strain evidence="2 3">H16/1A</strain>
    </source>
</reference>
<protein>
    <submittedName>
        <fullName evidence="2">Uncharacterized protein</fullName>
    </submittedName>
</protein>
<evidence type="ECO:0000256" key="1">
    <source>
        <dbReference type="SAM" id="Phobius"/>
    </source>
</evidence>
<sequence length="130" mass="15276">MSYKWLSTIFFVMSVLILFKALYQLYVYDNSAFGSINTYVGGDAYNYIINANRATAYFTISGFLMIGGLLTEIMYLIEYGKGEYRSIMTIFRKKREVQYENYQYNVKNYNPTAYSQTVMYDNKVDKEIKS</sequence>
<keyword evidence="3" id="KW-1185">Reference proteome</keyword>
<name>A0ABS0T8H6_9STAP</name>
<organism evidence="2 3">
    <name type="scientific">Staphylococcus canis</name>
    <dbReference type="NCBI Taxonomy" id="2724942"/>
    <lineage>
        <taxon>Bacteria</taxon>
        <taxon>Bacillati</taxon>
        <taxon>Bacillota</taxon>
        <taxon>Bacilli</taxon>
        <taxon>Bacillales</taxon>
        <taxon>Staphylococcaceae</taxon>
        <taxon>Staphylococcus</taxon>
    </lineage>
</organism>
<dbReference type="EMBL" id="JABANU010000011">
    <property type="protein sequence ID" value="MBI5975056.1"/>
    <property type="molecule type" value="Genomic_DNA"/>
</dbReference>
<evidence type="ECO:0000313" key="2">
    <source>
        <dbReference type="EMBL" id="MBI5975056.1"/>
    </source>
</evidence>
<feature type="transmembrane region" description="Helical" evidence="1">
    <location>
        <begin position="5"/>
        <end position="26"/>
    </location>
</feature>
<feature type="transmembrane region" description="Helical" evidence="1">
    <location>
        <begin position="56"/>
        <end position="77"/>
    </location>
</feature>
<comment type="caution">
    <text evidence="2">The sequence shown here is derived from an EMBL/GenBank/DDBJ whole genome shotgun (WGS) entry which is preliminary data.</text>
</comment>